<name>A0A2P5WZ89_GOSBA</name>
<sequence length="136" mass="15783">MKAHALVKLKGLPTVSKHGRVERLCYFGSFTHGHVVWPWLLIASCVGEEIFFPVFRRPYRTAVLHLMVCAWPTARPCAWPYGSEKLVFNDLAGIVYLKSAELGMSYPDYTEWENAKYRKRDFFILFSSDNMRIYGI</sequence>
<protein>
    <submittedName>
        <fullName evidence="1">Uncharacterized protein</fullName>
    </submittedName>
</protein>
<gene>
    <name evidence="1" type="ORF">GOBAR_AA24267</name>
</gene>
<evidence type="ECO:0000313" key="1">
    <source>
        <dbReference type="EMBL" id="PPR96402.1"/>
    </source>
</evidence>
<dbReference type="Proteomes" id="UP000239757">
    <property type="component" value="Unassembled WGS sequence"/>
</dbReference>
<proteinExistence type="predicted"/>
<dbReference type="EMBL" id="KZ666052">
    <property type="protein sequence ID" value="PPR96402.1"/>
    <property type="molecule type" value="Genomic_DNA"/>
</dbReference>
<evidence type="ECO:0000313" key="2">
    <source>
        <dbReference type="Proteomes" id="UP000239757"/>
    </source>
</evidence>
<reference evidence="1 2" key="1">
    <citation type="submission" date="2015-01" db="EMBL/GenBank/DDBJ databases">
        <title>Genome of allotetraploid Gossypium barbadense reveals genomic plasticity and fiber elongation in cotton evolution.</title>
        <authorList>
            <person name="Chen X."/>
            <person name="Liu X."/>
            <person name="Zhao B."/>
            <person name="Zheng H."/>
            <person name="Hu Y."/>
            <person name="Lu G."/>
            <person name="Yang C."/>
            <person name="Chen J."/>
            <person name="Shan C."/>
            <person name="Zhang L."/>
            <person name="Zhou Y."/>
            <person name="Wang L."/>
            <person name="Guo W."/>
            <person name="Bai Y."/>
            <person name="Ruan J."/>
            <person name="Shangguan X."/>
            <person name="Mao Y."/>
            <person name="Jiang J."/>
            <person name="Zhu Y."/>
            <person name="Lei J."/>
            <person name="Kang H."/>
            <person name="Chen S."/>
            <person name="He X."/>
            <person name="Wang R."/>
            <person name="Wang Y."/>
            <person name="Chen J."/>
            <person name="Wang L."/>
            <person name="Yu S."/>
            <person name="Wang B."/>
            <person name="Wei J."/>
            <person name="Song S."/>
            <person name="Lu X."/>
            <person name="Gao Z."/>
            <person name="Gu W."/>
            <person name="Deng X."/>
            <person name="Ma D."/>
            <person name="Wang S."/>
            <person name="Liang W."/>
            <person name="Fang L."/>
            <person name="Cai C."/>
            <person name="Zhu X."/>
            <person name="Zhou B."/>
            <person name="Zhang Y."/>
            <person name="Chen Z."/>
            <person name="Xu S."/>
            <person name="Zhu R."/>
            <person name="Wang S."/>
            <person name="Zhang T."/>
            <person name="Zhao G."/>
        </authorList>
    </citation>
    <scope>NUCLEOTIDE SEQUENCE [LARGE SCALE GENOMIC DNA]</scope>
    <source>
        <strain evidence="2">cv. Xinhai21</strain>
        <tissue evidence="1">Leaf</tissue>
    </source>
</reference>
<dbReference type="AlphaFoldDB" id="A0A2P5WZ89"/>
<organism evidence="1 2">
    <name type="scientific">Gossypium barbadense</name>
    <name type="common">Sea Island cotton</name>
    <name type="synonym">Hibiscus barbadensis</name>
    <dbReference type="NCBI Taxonomy" id="3634"/>
    <lineage>
        <taxon>Eukaryota</taxon>
        <taxon>Viridiplantae</taxon>
        <taxon>Streptophyta</taxon>
        <taxon>Embryophyta</taxon>
        <taxon>Tracheophyta</taxon>
        <taxon>Spermatophyta</taxon>
        <taxon>Magnoliopsida</taxon>
        <taxon>eudicotyledons</taxon>
        <taxon>Gunneridae</taxon>
        <taxon>Pentapetalae</taxon>
        <taxon>rosids</taxon>
        <taxon>malvids</taxon>
        <taxon>Malvales</taxon>
        <taxon>Malvaceae</taxon>
        <taxon>Malvoideae</taxon>
        <taxon>Gossypium</taxon>
    </lineage>
</organism>
<accession>A0A2P5WZ89</accession>